<keyword evidence="1" id="KW-1133">Transmembrane helix</keyword>
<keyword evidence="1" id="KW-0472">Membrane</keyword>
<evidence type="ECO:0000313" key="2">
    <source>
        <dbReference type="EMBL" id="CAI5454049.1"/>
    </source>
</evidence>
<name>A0A9P1J1L8_9PELO</name>
<evidence type="ECO:0000256" key="1">
    <source>
        <dbReference type="SAM" id="Phobius"/>
    </source>
</evidence>
<proteinExistence type="predicted"/>
<keyword evidence="3" id="KW-1185">Reference proteome</keyword>
<dbReference type="Proteomes" id="UP001152747">
    <property type="component" value="Unassembled WGS sequence"/>
</dbReference>
<keyword evidence="1" id="KW-0812">Transmembrane</keyword>
<organism evidence="2 3">
    <name type="scientific">Caenorhabditis angaria</name>
    <dbReference type="NCBI Taxonomy" id="860376"/>
    <lineage>
        <taxon>Eukaryota</taxon>
        <taxon>Metazoa</taxon>
        <taxon>Ecdysozoa</taxon>
        <taxon>Nematoda</taxon>
        <taxon>Chromadorea</taxon>
        <taxon>Rhabditida</taxon>
        <taxon>Rhabditina</taxon>
        <taxon>Rhabditomorpha</taxon>
        <taxon>Rhabditoidea</taxon>
        <taxon>Rhabditidae</taxon>
        <taxon>Peloderinae</taxon>
        <taxon>Caenorhabditis</taxon>
    </lineage>
</organism>
<protein>
    <submittedName>
        <fullName evidence="2">Uncharacterized protein</fullName>
    </submittedName>
</protein>
<feature type="transmembrane region" description="Helical" evidence="1">
    <location>
        <begin position="20"/>
        <end position="46"/>
    </location>
</feature>
<gene>
    <name evidence="2" type="ORF">CAMP_LOCUS16686</name>
</gene>
<comment type="caution">
    <text evidence="2">The sequence shown here is derived from an EMBL/GenBank/DDBJ whole genome shotgun (WGS) entry which is preliminary data.</text>
</comment>
<reference evidence="2" key="1">
    <citation type="submission" date="2022-11" db="EMBL/GenBank/DDBJ databases">
        <authorList>
            <person name="Kikuchi T."/>
        </authorList>
    </citation>
    <scope>NUCLEOTIDE SEQUENCE</scope>
    <source>
        <strain evidence="2">PS1010</strain>
    </source>
</reference>
<evidence type="ECO:0000313" key="3">
    <source>
        <dbReference type="Proteomes" id="UP001152747"/>
    </source>
</evidence>
<dbReference type="EMBL" id="CANHGI010000006">
    <property type="protein sequence ID" value="CAI5454049.1"/>
    <property type="molecule type" value="Genomic_DNA"/>
</dbReference>
<dbReference type="AlphaFoldDB" id="A0A9P1J1L8"/>
<sequence length="87" mass="10174">MDLNLEKSGNFMGNHINFLLIFVIILAIAVALMMILLMVFCCISFFRNRQDFKFSRFFTDDELDDQMENGGDIELQEQPSQMDLTLR</sequence>
<accession>A0A9P1J1L8</accession>